<dbReference type="RefSeq" id="YP_009052461.1">
    <property type="nucleotide sequence ID" value="NC_024701.1"/>
</dbReference>
<dbReference type="GO" id="GO:0003723">
    <property type="term" value="F:RNA binding"/>
    <property type="evidence" value="ECO:0007669"/>
    <property type="project" value="InterPro"/>
</dbReference>
<dbReference type="GeneID" id="20098124"/>
<keyword evidence="7" id="KW-0547">Nucleotide-binding</keyword>
<evidence type="ECO:0000313" key="12">
    <source>
        <dbReference type="Proteomes" id="UP000163683"/>
    </source>
</evidence>
<dbReference type="InterPro" id="IPR043502">
    <property type="entry name" value="DNA/RNA_pol_sf"/>
</dbReference>
<dbReference type="CDD" id="cd23172">
    <property type="entry name" value="ps-ssRNAv_Astroviridae_RdRp"/>
    <property type="match status" value="1"/>
</dbReference>
<dbReference type="InterPro" id="IPR001205">
    <property type="entry name" value="RNA-dir_pol_C"/>
</dbReference>
<reference evidence="11 12" key="1">
    <citation type="journal article" date="2014" name="J. Gen. Virol.">
        <title>Faecal virome of cats in an animal shelter.</title>
        <authorList>
            <person name="Zhang W."/>
            <person name="Li L."/>
            <person name="Deng X."/>
            <person name="Kapusinszky B."/>
            <person name="Pesavento P.A."/>
            <person name="Delwart E."/>
        </authorList>
    </citation>
    <scope>NUCLEOTIDE SEQUENCE [LARGE SCALE GENOMIC DNA]</scope>
    <source>
        <strain evidence="11">FAstV-D1</strain>
    </source>
</reference>
<evidence type="ECO:0000256" key="5">
    <source>
        <dbReference type="ARBA" id="ARBA00022679"/>
    </source>
</evidence>
<evidence type="ECO:0000256" key="3">
    <source>
        <dbReference type="ARBA" id="ARBA00019743"/>
    </source>
</evidence>
<comment type="similarity">
    <text evidence="1">Belongs to the astroviridae polyprotein 1AB family.</text>
</comment>
<dbReference type="EMBL" id="KM017741">
    <property type="protein sequence ID" value="AII82240.1"/>
    <property type="molecule type" value="Genomic_RNA"/>
</dbReference>
<dbReference type="PROSITE" id="PS50507">
    <property type="entry name" value="RDRP_SSRNA_POS"/>
    <property type="match status" value="1"/>
</dbReference>
<dbReference type="GO" id="GO:0039694">
    <property type="term" value="P:viral RNA genome replication"/>
    <property type="evidence" value="ECO:0007669"/>
    <property type="project" value="InterPro"/>
</dbReference>
<dbReference type="SUPFAM" id="SSF56672">
    <property type="entry name" value="DNA/RNA polymerases"/>
    <property type="match status" value="1"/>
</dbReference>
<dbReference type="KEGG" id="vg:20098124"/>
<dbReference type="Gene3D" id="3.30.70.270">
    <property type="match status" value="1"/>
</dbReference>
<dbReference type="Proteomes" id="UP000163683">
    <property type="component" value="Segment"/>
</dbReference>
<accession>A0A076K062</accession>
<dbReference type="InterPro" id="IPR043128">
    <property type="entry name" value="Rev_trsase/Diguanyl_cyclase"/>
</dbReference>
<evidence type="ECO:0000259" key="10">
    <source>
        <dbReference type="PROSITE" id="PS50507"/>
    </source>
</evidence>
<dbReference type="Pfam" id="PF00680">
    <property type="entry name" value="RdRP_1"/>
    <property type="match status" value="1"/>
</dbReference>
<keyword evidence="12" id="KW-1185">Reference proteome</keyword>
<proteinExistence type="inferred from homology"/>
<dbReference type="GO" id="GO:0006351">
    <property type="term" value="P:DNA-templated transcription"/>
    <property type="evidence" value="ECO:0007669"/>
    <property type="project" value="InterPro"/>
</dbReference>
<organism evidence="11 12">
    <name type="scientific">Feline astrovirus D1</name>
    <dbReference type="NCBI Taxonomy" id="1538452"/>
    <lineage>
        <taxon>Viruses</taxon>
        <taxon>Riboviria</taxon>
        <taxon>Orthornavirae</taxon>
        <taxon>Pisuviricota</taxon>
        <taxon>Stelpaviricetes</taxon>
        <taxon>Stellavirales</taxon>
        <taxon>Astroviridae</taxon>
        <taxon>Mamastrovirus</taxon>
        <taxon>Mamastrovirus felis</taxon>
        <taxon>Mamastrovirus 2</taxon>
    </lineage>
</organism>
<comment type="subunit">
    <text evidence="2">Monomer.</text>
</comment>
<dbReference type="GO" id="GO:0000166">
    <property type="term" value="F:nucleotide binding"/>
    <property type="evidence" value="ECO:0007669"/>
    <property type="project" value="UniProtKB-KW"/>
</dbReference>
<dbReference type="GO" id="GO:0003968">
    <property type="term" value="F:RNA-directed RNA polymerase activity"/>
    <property type="evidence" value="ECO:0007669"/>
    <property type="project" value="UniProtKB-KW"/>
</dbReference>
<keyword evidence="9" id="KW-0693">Viral RNA replication</keyword>
<evidence type="ECO:0000313" key="11">
    <source>
        <dbReference type="EMBL" id="AII82240.1"/>
    </source>
</evidence>
<sequence>MCLGAWRKYLQDPRERFLAPPNVEVVGHIQIDRPISDWDEPIDDLLNLLPPVDEDLQYGPSVWGPDAYRKSFEKFFYAEPCMSIKESYQREWNFATRVMHREFNFLEGSVVIDITSTSKNADSTPAFPKTLYWKTEMDYLKERGYQDYVRQYQKLLEGDRPDVLWYLFLKKEILKQRKIEESDIRQIVCADPIFARVGCCFEEHQNALMKSHTKTRMGQCGWTPFFGGFRDRISRLMGKGNRYYIEFDWTRYDGTIPLEVFKHVKDFRFSKLDEQYQTPLFRGVYDWYCRNIFHRYVLMPSGEVVIQDRGNPSGQISTTMDNNIVNVFLQAFEYAYIHPGKTAEELCEDWERVDSLVYGDDRLTTFPSVPDDYIERVVSMYKDVFGMWVKPEKVRVSHTPVGLSFCGFTINDDLDPVPTDCDKLLAALVKPCKKLSDIDALYGKLLCYKILCHNLDDEHSFKKYICVALEVLARHIRCKGGEEPFLFSDRMLDALWRGGPKQRYGGERPSSG</sequence>
<evidence type="ECO:0000256" key="7">
    <source>
        <dbReference type="ARBA" id="ARBA00022741"/>
    </source>
</evidence>
<evidence type="ECO:0000256" key="9">
    <source>
        <dbReference type="ARBA" id="ARBA00022953"/>
    </source>
</evidence>
<keyword evidence="8" id="KW-0688">Ribosomal frameshifting</keyword>
<evidence type="ECO:0000256" key="1">
    <source>
        <dbReference type="ARBA" id="ARBA00005873"/>
    </source>
</evidence>
<name>A0A076K062_9VIRU</name>
<keyword evidence="6" id="KW-0548">Nucleotidyltransferase</keyword>
<dbReference type="GO" id="GO:0075523">
    <property type="term" value="P:viral translational frameshifting"/>
    <property type="evidence" value="ECO:0007669"/>
    <property type="project" value="UniProtKB-KW"/>
</dbReference>
<dbReference type="OrthoDB" id="2087at10239"/>
<dbReference type="InterPro" id="IPR007094">
    <property type="entry name" value="RNA-dir_pol_PSvirus"/>
</dbReference>
<keyword evidence="4" id="KW-0696">RNA-directed RNA polymerase</keyword>
<protein>
    <recommendedName>
        <fullName evidence="3">Non-structural polyprotein 1AB</fullName>
    </recommendedName>
</protein>
<evidence type="ECO:0000256" key="4">
    <source>
        <dbReference type="ARBA" id="ARBA00022484"/>
    </source>
</evidence>
<evidence type="ECO:0000256" key="2">
    <source>
        <dbReference type="ARBA" id="ARBA00011245"/>
    </source>
</evidence>
<evidence type="ECO:0000256" key="8">
    <source>
        <dbReference type="ARBA" id="ARBA00022758"/>
    </source>
</evidence>
<feature type="domain" description="RdRp catalytic" evidence="10">
    <location>
        <begin position="242"/>
        <end position="374"/>
    </location>
</feature>
<evidence type="ECO:0000256" key="6">
    <source>
        <dbReference type="ARBA" id="ARBA00022695"/>
    </source>
</evidence>
<keyword evidence="5" id="KW-0808">Transferase</keyword>